<evidence type="ECO:0000313" key="5">
    <source>
        <dbReference type="Proteomes" id="UP000784294"/>
    </source>
</evidence>
<dbReference type="InterPro" id="IPR034904">
    <property type="entry name" value="FSCA_dom_sf"/>
</dbReference>
<keyword evidence="2" id="KW-0159">Chromosome partition</keyword>
<accession>A0A448WF05</accession>
<dbReference type="Proteomes" id="UP000784294">
    <property type="component" value="Unassembled WGS sequence"/>
</dbReference>
<dbReference type="InterPro" id="IPR039796">
    <property type="entry name" value="MIP18"/>
</dbReference>
<dbReference type="Gene3D" id="6.10.250.1280">
    <property type="match status" value="1"/>
</dbReference>
<protein>
    <recommendedName>
        <fullName evidence="3">MIP18 family-like domain-containing protein</fullName>
    </recommendedName>
</protein>
<comment type="similarity">
    <text evidence="1">Belongs to the MIP18 family.</text>
</comment>
<evidence type="ECO:0000313" key="4">
    <source>
        <dbReference type="EMBL" id="VEL10133.1"/>
    </source>
</evidence>
<dbReference type="AlphaFoldDB" id="A0A448WF05"/>
<dbReference type="OrthoDB" id="2746at2759"/>
<keyword evidence="5" id="KW-1185">Reference proteome</keyword>
<dbReference type="EMBL" id="CAAALY010008127">
    <property type="protein sequence ID" value="VEL10133.1"/>
    <property type="molecule type" value="Genomic_DNA"/>
</dbReference>
<name>A0A448WF05_9PLAT</name>
<proteinExistence type="inferred from homology"/>
<evidence type="ECO:0000256" key="1">
    <source>
        <dbReference type="ARBA" id="ARBA00010381"/>
    </source>
</evidence>
<dbReference type="SUPFAM" id="SSF117916">
    <property type="entry name" value="Fe-S cluster assembly (FSCA) domain-like"/>
    <property type="match status" value="1"/>
</dbReference>
<reference evidence="4" key="1">
    <citation type="submission" date="2018-11" db="EMBL/GenBank/DDBJ databases">
        <authorList>
            <consortium name="Pathogen Informatics"/>
        </authorList>
    </citation>
    <scope>NUCLEOTIDE SEQUENCE</scope>
</reference>
<sequence length="244" mass="27210">MLENINPVLHPIGPRFISRVRDPVTSFYASNQHDSSSTDHRRPPREPIERCEIFEHIRDIRDPEHPHTLEALGVVTSGGEDDDCISVDDAGGRVSVYFRPTIPGCSMAALIGLALKVKLIRSLPRRFKVGVTKVAFLTKHFCVFQPIILEKLGLIAFMQTLYPHPSLPPYMIRFHYHSIPIFSDIRNIKVAIAPGAHDKEDEVNKQLADKERVAAALENPALLRMINECLANSSGTSDEAGSDN</sequence>
<gene>
    <name evidence="4" type="ORF">PXEA_LOCUS3573</name>
</gene>
<feature type="domain" description="MIP18 family-like" evidence="3">
    <location>
        <begin position="52"/>
        <end position="131"/>
    </location>
</feature>
<dbReference type="InterPro" id="IPR002744">
    <property type="entry name" value="MIP18-like"/>
</dbReference>
<dbReference type="GO" id="GO:0007059">
    <property type="term" value="P:chromosome segregation"/>
    <property type="evidence" value="ECO:0007669"/>
    <property type="project" value="UniProtKB-KW"/>
</dbReference>
<dbReference type="PANTHER" id="PTHR12377:SF0">
    <property type="entry name" value="CYTOSOLIC IRON-SULFUR ASSEMBLY COMPONENT 2B"/>
    <property type="match status" value="1"/>
</dbReference>
<dbReference type="Pfam" id="PF01883">
    <property type="entry name" value="FeS_assembly_P"/>
    <property type="match status" value="1"/>
</dbReference>
<dbReference type="GO" id="GO:0051604">
    <property type="term" value="P:protein maturation"/>
    <property type="evidence" value="ECO:0007669"/>
    <property type="project" value="InterPro"/>
</dbReference>
<evidence type="ECO:0000256" key="2">
    <source>
        <dbReference type="ARBA" id="ARBA00022829"/>
    </source>
</evidence>
<dbReference type="PANTHER" id="PTHR12377">
    <property type="entry name" value="CYTOSOLIC IRON-SULFUR ASSEMBLY COMPONENT 2B-RELATED"/>
    <property type="match status" value="1"/>
</dbReference>
<comment type="caution">
    <text evidence="4">The sequence shown here is derived from an EMBL/GenBank/DDBJ whole genome shotgun (WGS) entry which is preliminary data.</text>
</comment>
<evidence type="ECO:0000259" key="3">
    <source>
        <dbReference type="Pfam" id="PF01883"/>
    </source>
</evidence>
<dbReference type="Gene3D" id="3.30.300.130">
    <property type="entry name" value="Fe-S cluster assembly (FSCA)"/>
    <property type="match status" value="1"/>
</dbReference>
<organism evidence="4 5">
    <name type="scientific">Protopolystoma xenopodis</name>
    <dbReference type="NCBI Taxonomy" id="117903"/>
    <lineage>
        <taxon>Eukaryota</taxon>
        <taxon>Metazoa</taxon>
        <taxon>Spiralia</taxon>
        <taxon>Lophotrochozoa</taxon>
        <taxon>Platyhelminthes</taxon>
        <taxon>Monogenea</taxon>
        <taxon>Polyopisthocotylea</taxon>
        <taxon>Polystomatidea</taxon>
        <taxon>Polystomatidae</taxon>
        <taxon>Protopolystoma</taxon>
    </lineage>
</organism>